<keyword evidence="2" id="KW-0325">Glycoprotein</keyword>
<evidence type="ECO:0000256" key="4">
    <source>
        <dbReference type="SAM" id="SignalP"/>
    </source>
</evidence>
<accession>A0A6G0YKE3</accession>
<dbReference type="OrthoDB" id="3200163at2759"/>
<dbReference type="InterPro" id="IPR002018">
    <property type="entry name" value="CarbesteraseB"/>
</dbReference>
<feature type="region of interest" description="Disordered" evidence="3">
    <location>
        <begin position="95"/>
        <end position="116"/>
    </location>
</feature>
<sequence length="116" mass="12858">MFLYLLFFLVLFHRAILLSGSPLSPLSLVRDPVYYGHQVAKLVNCSPELQHLHLLNCLRDTSLEKLLNAQLRVPEFTTAFGPSVDGVIIDVGTAAESSRTNSQSSEKNNSLDIRST</sequence>
<name>A0A6G0YKE3_APHCR</name>
<evidence type="ECO:0000256" key="1">
    <source>
        <dbReference type="ARBA" id="ARBA00005964"/>
    </source>
</evidence>
<evidence type="ECO:0000256" key="2">
    <source>
        <dbReference type="ARBA" id="ARBA00023180"/>
    </source>
</evidence>
<protein>
    <submittedName>
        <fullName evidence="6">Neuroligin-3-like</fullName>
    </submittedName>
</protein>
<evidence type="ECO:0000256" key="3">
    <source>
        <dbReference type="SAM" id="MobiDB-lite"/>
    </source>
</evidence>
<keyword evidence="4" id="KW-0732">Signal</keyword>
<comment type="caution">
    <text evidence="6">The sequence shown here is derived from an EMBL/GenBank/DDBJ whole genome shotgun (WGS) entry which is preliminary data.</text>
</comment>
<reference evidence="6 7" key="1">
    <citation type="submission" date="2019-08" db="EMBL/GenBank/DDBJ databases">
        <title>Whole genome of Aphis craccivora.</title>
        <authorList>
            <person name="Voronova N.V."/>
            <person name="Shulinski R.S."/>
            <person name="Bandarenka Y.V."/>
            <person name="Zhorov D.G."/>
            <person name="Warner D."/>
        </authorList>
    </citation>
    <scope>NUCLEOTIDE SEQUENCE [LARGE SCALE GENOMIC DNA]</scope>
    <source>
        <strain evidence="6">180601</strain>
        <tissue evidence="6">Whole Body</tissue>
    </source>
</reference>
<dbReference type="Proteomes" id="UP000478052">
    <property type="component" value="Unassembled WGS sequence"/>
</dbReference>
<dbReference type="InterPro" id="IPR051093">
    <property type="entry name" value="Neuroligin/BSAL"/>
</dbReference>
<feature type="signal peptide" evidence="4">
    <location>
        <begin position="1"/>
        <end position="17"/>
    </location>
</feature>
<feature type="chain" id="PRO_5026333950" evidence="4">
    <location>
        <begin position="18"/>
        <end position="116"/>
    </location>
</feature>
<organism evidence="6 7">
    <name type="scientific">Aphis craccivora</name>
    <name type="common">Cowpea aphid</name>
    <dbReference type="NCBI Taxonomy" id="307492"/>
    <lineage>
        <taxon>Eukaryota</taxon>
        <taxon>Metazoa</taxon>
        <taxon>Ecdysozoa</taxon>
        <taxon>Arthropoda</taxon>
        <taxon>Hexapoda</taxon>
        <taxon>Insecta</taxon>
        <taxon>Pterygota</taxon>
        <taxon>Neoptera</taxon>
        <taxon>Paraneoptera</taxon>
        <taxon>Hemiptera</taxon>
        <taxon>Sternorrhyncha</taxon>
        <taxon>Aphidomorpha</taxon>
        <taxon>Aphidoidea</taxon>
        <taxon>Aphididae</taxon>
        <taxon>Aphidini</taxon>
        <taxon>Aphis</taxon>
        <taxon>Aphis</taxon>
    </lineage>
</organism>
<dbReference type="AlphaFoldDB" id="A0A6G0YKE3"/>
<dbReference type="Gene3D" id="3.40.50.1820">
    <property type="entry name" value="alpha/beta hydrolase"/>
    <property type="match status" value="1"/>
</dbReference>
<dbReference type="InterPro" id="IPR029058">
    <property type="entry name" value="AB_hydrolase_fold"/>
</dbReference>
<dbReference type="EMBL" id="VUJU01003619">
    <property type="protein sequence ID" value="KAF0757296.1"/>
    <property type="molecule type" value="Genomic_DNA"/>
</dbReference>
<evidence type="ECO:0000313" key="6">
    <source>
        <dbReference type="EMBL" id="KAF0757296.1"/>
    </source>
</evidence>
<gene>
    <name evidence="6" type="ORF">FWK35_00038512</name>
</gene>
<proteinExistence type="inferred from homology"/>
<dbReference type="Pfam" id="PF00135">
    <property type="entry name" value="COesterase"/>
    <property type="match status" value="1"/>
</dbReference>
<keyword evidence="7" id="KW-1185">Reference proteome</keyword>
<comment type="similarity">
    <text evidence="1">Belongs to the type-B carboxylesterase/lipase family.</text>
</comment>
<evidence type="ECO:0000259" key="5">
    <source>
        <dbReference type="Pfam" id="PF00135"/>
    </source>
</evidence>
<dbReference type="SUPFAM" id="SSF53474">
    <property type="entry name" value="alpha/beta-Hydrolases"/>
    <property type="match status" value="1"/>
</dbReference>
<evidence type="ECO:0000313" key="7">
    <source>
        <dbReference type="Proteomes" id="UP000478052"/>
    </source>
</evidence>
<dbReference type="PANTHER" id="PTHR43903">
    <property type="entry name" value="NEUROLIGIN"/>
    <property type="match status" value="1"/>
</dbReference>
<feature type="domain" description="Carboxylesterase type B" evidence="5">
    <location>
        <begin position="11"/>
        <end position="90"/>
    </location>
</feature>